<gene>
    <name evidence="1" type="ORF">HRAG_02093</name>
</gene>
<protein>
    <submittedName>
        <fullName evidence="1">Uncharacterized protein</fullName>
    </submittedName>
</protein>
<keyword evidence="2" id="KW-1185">Reference proteome</keyword>
<evidence type="ECO:0000313" key="2">
    <source>
        <dbReference type="Proteomes" id="UP000005085"/>
    </source>
</evidence>
<evidence type="ECO:0000313" key="1">
    <source>
        <dbReference type="EMBL" id="EEO25036.1"/>
    </source>
</evidence>
<dbReference type="Proteomes" id="UP000005085">
    <property type="component" value="Unassembled WGS sequence"/>
</dbReference>
<dbReference type="HOGENOM" id="CLU_2752234_0_0_7"/>
<dbReference type="EMBL" id="ACDN02000049">
    <property type="protein sequence ID" value="EEO25036.1"/>
    <property type="molecule type" value="Genomic_DNA"/>
</dbReference>
<dbReference type="AlphaFoldDB" id="C3XJ47"/>
<comment type="caution">
    <text evidence="1">The sequence shown here is derived from an EMBL/GenBank/DDBJ whole genome shotgun (WGS) entry which is preliminary data.</text>
</comment>
<accession>C3XJ47</accession>
<proteinExistence type="predicted"/>
<name>C3XJ47_9HELI</name>
<reference evidence="1 2" key="1">
    <citation type="journal article" date="2014" name="Genome Announc.">
        <title>Draft genome sequences of six enterohepatic helicobacter species isolated from humans and one from rhesus macaques.</title>
        <authorList>
            <person name="Shen Z."/>
            <person name="Sheh A."/>
            <person name="Young S.K."/>
            <person name="Abouelliel A."/>
            <person name="Ward D.V."/>
            <person name="Earl A.M."/>
            <person name="Fox J.G."/>
        </authorList>
    </citation>
    <scope>NUCLEOTIDE SEQUENCE [LARGE SCALE GENOMIC DNA]</scope>
    <source>
        <strain evidence="1 2">ATCC 43879</strain>
    </source>
</reference>
<organism evidence="1 2">
    <name type="scientific">Helicobacter bilis ATCC 43879</name>
    <dbReference type="NCBI Taxonomy" id="613026"/>
    <lineage>
        <taxon>Bacteria</taxon>
        <taxon>Pseudomonadati</taxon>
        <taxon>Campylobacterota</taxon>
        <taxon>Epsilonproteobacteria</taxon>
        <taxon>Campylobacterales</taxon>
        <taxon>Helicobacteraceae</taxon>
        <taxon>Helicobacter</taxon>
    </lineage>
</organism>
<dbReference type="RefSeq" id="WP_005220003.1">
    <property type="nucleotide sequence ID" value="NZ_KI392040.1"/>
</dbReference>
<sequence length="70" mass="7908">MWGQNTTKILCNKKQGNIPINTAPYNTQRKDMDSIIPAHSTIPIIQILKRKYKPGDGMDSTQAILKLQNI</sequence>